<dbReference type="GO" id="GO:0070929">
    <property type="term" value="P:trans-translation"/>
    <property type="evidence" value="ECO:0007669"/>
    <property type="project" value="UniProtKB-UniRule"/>
</dbReference>
<reference evidence="4" key="2">
    <citation type="journal article" date="2021" name="Microbiome">
        <title>Successional dynamics and alternative stable states in a saline activated sludge microbial community over 9 years.</title>
        <authorList>
            <person name="Wang Y."/>
            <person name="Ye J."/>
            <person name="Ju F."/>
            <person name="Liu L."/>
            <person name="Boyd J.A."/>
            <person name="Deng Y."/>
            <person name="Parks D.H."/>
            <person name="Jiang X."/>
            <person name="Yin X."/>
            <person name="Woodcroft B.J."/>
            <person name="Tyson G.W."/>
            <person name="Hugenholtz P."/>
            <person name="Polz M.F."/>
            <person name="Zhang T."/>
        </authorList>
    </citation>
    <scope>NUCLEOTIDE SEQUENCE</scope>
    <source>
        <strain evidence="4">HKST-UBA79</strain>
    </source>
</reference>
<keyword evidence="2 3" id="KW-0694">RNA-binding</keyword>
<comment type="similarity">
    <text evidence="3">Belongs to the SmpB family.</text>
</comment>
<accession>A0A955EAS8</accession>
<reference evidence="4" key="1">
    <citation type="submission" date="2020-04" db="EMBL/GenBank/DDBJ databases">
        <authorList>
            <person name="Zhang T."/>
        </authorList>
    </citation>
    <scope>NUCLEOTIDE SEQUENCE</scope>
    <source>
        <strain evidence="4">HKST-UBA79</strain>
    </source>
</reference>
<dbReference type="GO" id="GO:0003723">
    <property type="term" value="F:RNA binding"/>
    <property type="evidence" value="ECO:0007669"/>
    <property type="project" value="UniProtKB-UniRule"/>
</dbReference>
<evidence type="ECO:0000256" key="2">
    <source>
        <dbReference type="ARBA" id="ARBA00022884"/>
    </source>
</evidence>
<organism evidence="4 5">
    <name type="scientific">candidate division WWE3 bacterium</name>
    <dbReference type="NCBI Taxonomy" id="2053526"/>
    <lineage>
        <taxon>Bacteria</taxon>
        <taxon>Katanobacteria</taxon>
    </lineage>
</organism>
<evidence type="ECO:0000256" key="1">
    <source>
        <dbReference type="ARBA" id="ARBA00022490"/>
    </source>
</evidence>
<dbReference type="HAMAP" id="MF_00023">
    <property type="entry name" value="SmpB"/>
    <property type="match status" value="1"/>
</dbReference>
<dbReference type="GO" id="GO:0005829">
    <property type="term" value="C:cytosol"/>
    <property type="evidence" value="ECO:0007669"/>
    <property type="project" value="TreeGrafter"/>
</dbReference>
<dbReference type="PANTHER" id="PTHR30308">
    <property type="entry name" value="TMRNA-BINDING COMPONENT OF TRANS-TRANSLATION TAGGING COMPLEX"/>
    <property type="match status" value="1"/>
</dbReference>
<comment type="subcellular location">
    <subcellularLocation>
        <location evidence="3">Cytoplasm</location>
    </subcellularLocation>
    <text evidence="3">The tmRNA-SmpB complex associates with stalled 70S ribosomes.</text>
</comment>
<dbReference type="NCBIfam" id="NF003843">
    <property type="entry name" value="PRK05422.1"/>
    <property type="match status" value="1"/>
</dbReference>
<dbReference type="InterPro" id="IPR000037">
    <property type="entry name" value="SsrA-bd_prot"/>
</dbReference>
<dbReference type="NCBIfam" id="TIGR00086">
    <property type="entry name" value="smpB"/>
    <property type="match status" value="1"/>
</dbReference>
<dbReference type="Proteomes" id="UP000740557">
    <property type="component" value="Unassembled WGS sequence"/>
</dbReference>
<comment type="function">
    <text evidence="3">Required for rescue of stalled ribosomes mediated by trans-translation. Binds to transfer-messenger RNA (tmRNA), required for stable association of tmRNA with ribosomes. tmRNA and SmpB together mimic tRNA shape, replacing the anticodon stem-loop with SmpB. tmRNA is encoded by the ssrA gene; the 2 termini fold to resemble tRNA(Ala) and it encodes a 'tag peptide', a short internal open reading frame. During trans-translation Ala-aminoacylated tmRNA acts like a tRNA, entering the A-site of stalled ribosomes, displacing the stalled mRNA. The ribosome then switches to translate the ORF on the tmRNA; the nascent peptide is terminated with the 'tag peptide' encoded by the tmRNA and targeted for degradation. The ribosome is freed to recommence translation, which seems to be the essential function of trans-translation.</text>
</comment>
<evidence type="ECO:0000313" key="5">
    <source>
        <dbReference type="Proteomes" id="UP000740557"/>
    </source>
</evidence>
<dbReference type="GO" id="GO:0070930">
    <property type="term" value="P:trans-translation-dependent protein tagging"/>
    <property type="evidence" value="ECO:0007669"/>
    <property type="project" value="TreeGrafter"/>
</dbReference>
<dbReference type="InterPro" id="IPR020081">
    <property type="entry name" value="SsrA-bd_prot_CS"/>
</dbReference>
<dbReference type="CDD" id="cd09294">
    <property type="entry name" value="SmpB"/>
    <property type="match status" value="1"/>
</dbReference>
<dbReference type="InterPro" id="IPR023620">
    <property type="entry name" value="SmpB"/>
</dbReference>
<evidence type="ECO:0000313" key="4">
    <source>
        <dbReference type="EMBL" id="MCA9307882.1"/>
    </source>
</evidence>
<dbReference type="Gene3D" id="2.40.280.10">
    <property type="match status" value="1"/>
</dbReference>
<sequence>MLLIKNRRAFHNYDILQNYTAGIVLTGFEVKALREKRGNLQGAFVKIKDDTPVITSFHIGRYSKLSQDISDTFLDRDRKLLLKKHEIASIKQSLEEKGKTAVPLSVILEHGLIKVEFAIVRGRKAHEKKVVAKERQIKKDLDNELKQNSRTSL</sequence>
<keyword evidence="1 3" id="KW-0963">Cytoplasm</keyword>
<dbReference type="EMBL" id="JAGQNX010000002">
    <property type="protein sequence ID" value="MCA9307882.1"/>
    <property type="molecule type" value="Genomic_DNA"/>
</dbReference>
<gene>
    <name evidence="3 4" type="primary">smpB</name>
    <name evidence="4" type="ORF">KC980_00035</name>
</gene>
<dbReference type="PANTHER" id="PTHR30308:SF2">
    <property type="entry name" value="SSRA-BINDING PROTEIN"/>
    <property type="match status" value="1"/>
</dbReference>
<dbReference type="SUPFAM" id="SSF74982">
    <property type="entry name" value="Small protein B (SmpB)"/>
    <property type="match status" value="1"/>
</dbReference>
<name>A0A955EAS8_UNCKA</name>
<proteinExistence type="inferred from homology"/>
<evidence type="ECO:0000256" key="3">
    <source>
        <dbReference type="HAMAP-Rule" id="MF_00023"/>
    </source>
</evidence>
<protein>
    <recommendedName>
        <fullName evidence="3">SsrA-binding protein</fullName>
    </recommendedName>
    <alternativeName>
        <fullName evidence="3">Small protein B</fullName>
    </alternativeName>
</protein>
<dbReference type="AlphaFoldDB" id="A0A955EAS8"/>
<dbReference type="PROSITE" id="PS01317">
    <property type="entry name" value="SSRP"/>
    <property type="match status" value="1"/>
</dbReference>
<comment type="caution">
    <text evidence="4">The sequence shown here is derived from an EMBL/GenBank/DDBJ whole genome shotgun (WGS) entry which is preliminary data.</text>
</comment>
<dbReference type="Pfam" id="PF01668">
    <property type="entry name" value="SmpB"/>
    <property type="match status" value="1"/>
</dbReference>